<dbReference type="PANTHER" id="PTHR45933">
    <property type="entry name" value="PROTEIN C2-DOMAIN ABA-RELATED 4"/>
    <property type="match status" value="1"/>
</dbReference>
<keyword evidence="6" id="KW-0479">Metal-binding</keyword>
<dbReference type="EMBL" id="JAWXYG010000003">
    <property type="protein sequence ID" value="KAK4277988.1"/>
    <property type="molecule type" value="Genomic_DNA"/>
</dbReference>
<keyword evidence="10" id="KW-0539">Nucleus</keyword>
<dbReference type="GO" id="GO:0005886">
    <property type="term" value="C:plasma membrane"/>
    <property type="evidence" value="ECO:0007669"/>
    <property type="project" value="UniProtKB-SubCell"/>
</dbReference>
<evidence type="ECO:0000256" key="3">
    <source>
        <dbReference type="ARBA" id="ARBA00022468"/>
    </source>
</evidence>
<dbReference type="Proteomes" id="UP001293593">
    <property type="component" value="Unassembled WGS sequence"/>
</dbReference>
<keyword evidence="8" id="KW-0446">Lipid-binding</keyword>
<evidence type="ECO:0000256" key="5">
    <source>
        <dbReference type="ARBA" id="ARBA00022682"/>
    </source>
</evidence>
<evidence type="ECO:0000256" key="10">
    <source>
        <dbReference type="ARBA" id="ARBA00023242"/>
    </source>
</evidence>
<keyword evidence="3" id="KW-0343">GTPase activation</keyword>
<dbReference type="SMART" id="SM00239">
    <property type="entry name" value="C2"/>
    <property type="match status" value="2"/>
</dbReference>
<reference evidence="13" key="1">
    <citation type="submission" date="2023-10" db="EMBL/GenBank/DDBJ databases">
        <title>Chromosome-level genome of the transformable northern wattle, Acacia crassicarpa.</title>
        <authorList>
            <person name="Massaro I."/>
            <person name="Sinha N.R."/>
            <person name="Poethig S."/>
            <person name="Leichty A.R."/>
        </authorList>
    </citation>
    <scope>NUCLEOTIDE SEQUENCE</scope>
    <source>
        <strain evidence="13">Acra3RX</strain>
        <tissue evidence="13">Leaf</tissue>
    </source>
</reference>
<evidence type="ECO:0000256" key="9">
    <source>
        <dbReference type="ARBA" id="ARBA00023136"/>
    </source>
</evidence>
<dbReference type="InterPro" id="IPR044562">
    <property type="entry name" value="CAR1-11"/>
</dbReference>
<feature type="domain" description="C2" evidence="12">
    <location>
        <begin position="145"/>
        <end position="260"/>
    </location>
</feature>
<feature type="domain" description="C2" evidence="12">
    <location>
        <begin position="1"/>
        <end position="99"/>
    </location>
</feature>
<evidence type="ECO:0000313" key="14">
    <source>
        <dbReference type="Proteomes" id="UP001293593"/>
    </source>
</evidence>
<comment type="similarity">
    <text evidence="11">Belongs to the plant CAR protein family.</text>
</comment>
<dbReference type="GO" id="GO:0046872">
    <property type="term" value="F:metal ion binding"/>
    <property type="evidence" value="ECO:0007669"/>
    <property type="project" value="UniProtKB-KW"/>
</dbReference>
<dbReference type="Gene3D" id="2.60.40.150">
    <property type="entry name" value="C2 domain"/>
    <property type="match status" value="2"/>
</dbReference>
<comment type="caution">
    <text evidence="13">The sequence shown here is derived from an EMBL/GenBank/DDBJ whole genome shotgun (WGS) entry which is preliminary data.</text>
</comment>
<evidence type="ECO:0000259" key="12">
    <source>
        <dbReference type="PROSITE" id="PS50004"/>
    </source>
</evidence>
<dbReference type="GO" id="GO:0009738">
    <property type="term" value="P:abscisic acid-activated signaling pathway"/>
    <property type="evidence" value="ECO:0007669"/>
    <property type="project" value="UniProtKB-KW"/>
</dbReference>
<evidence type="ECO:0000256" key="11">
    <source>
        <dbReference type="ARBA" id="ARBA00024037"/>
    </source>
</evidence>
<keyword evidence="4" id="KW-1003">Cell membrane</keyword>
<evidence type="ECO:0000256" key="1">
    <source>
        <dbReference type="ARBA" id="ARBA00004123"/>
    </source>
</evidence>
<dbReference type="PROSITE" id="PS50004">
    <property type="entry name" value="C2"/>
    <property type="match status" value="2"/>
</dbReference>
<dbReference type="PANTHER" id="PTHR45933:SF11">
    <property type="entry name" value="PROTEIN C2-DOMAIN ABA-RELATED 1"/>
    <property type="match status" value="1"/>
</dbReference>
<proteinExistence type="inferred from homology"/>
<gene>
    <name evidence="13" type="ORF">QN277_015898</name>
</gene>
<protein>
    <recommendedName>
        <fullName evidence="12">C2 domain-containing protein</fullName>
    </recommendedName>
</protein>
<keyword evidence="14" id="KW-1185">Reference proteome</keyword>
<keyword evidence="9" id="KW-0472">Membrane</keyword>
<dbReference type="GO" id="GO:0008289">
    <property type="term" value="F:lipid binding"/>
    <property type="evidence" value="ECO:0007669"/>
    <property type="project" value="UniProtKB-KW"/>
</dbReference>
<accession>A0AAE1MVM5</accession>
<evidence type="ECO:0000256" key="6">
    <source>
        <dbReference type="ARBA" id="ARBA00022723"/>
    </source>
</evidence>
<dbReference type="SUPFAM" id="SSF49562">
    <property type="entry name" value="C2 domain (Calcium/lipid-binding domain, CaLB)"/>
    <property type="match status" value="2"/>
</dbReference>
<evidence type="ECO:0000256" key="8">
    <source>
        <dbReference type="ARBA" id="ARBA00023121"/>
    </source>
</evidence>
<keyword evidence="5" id="KW-0938">Abscisic acid signaling pathway</keyword>
<evidence type="ECO:0000256" key="7">
    <source>
        <dbReference type="ARBA" id="ARBA00022837"/>
    </source>
</evidence>
<evidence type="ECO:0000256" key="4">
    <source>
        <dbReference type="ARBA" id="ARBA00022475"/>
    </source>
</evidence>
<evidence type="ECO:0000313" key="13">
    <source>
        <dbReference type="EMBL" id="KAK4277988.1"/>
    </source>
</evidence>
<dbReference type="Pfam" id="PF00168">
    <property type="entry name" value="C2"/>
    <property type="match status" value="2"/>
</dbReference>
<evidence type="ECO:0000256" key="2">
    <source>
        <dbReference type="ARBA" id="ARBA00004236"/>
    </source>
</evidence>
<name>A0AAE1MVM5_9FABA</name>
<dbReference type="GO" id="GO:0005096">
    <property type="term" value="F:GTPase activator activity"/>
    <property type="evidence" value="ECO:0007669"/>
    <property type="project" value="UniProtKB-KW"/>
</dbReference>
<comment type="subcellular location">
    <subcellularLocation>
        <location evidence="2">Cell membrane</location>
    </subcellularLocation>
    <subcellularLocation>
        <location evidence="1">Nucleus</location>
    </subcellularLocation>
</comment>
<dbReference type="InterPro" id="IPR000008">
    <property type="entry name" value="C2_dom"/>
</dbReference>
<sequence length="323" mass="36928">MEKRLIVHVKRGLNLAIRDATSSDPYVLIKMSDQKLKTRVVEKNINPEWNEDLAFSISDPHLPAHLFVYDKDRFFDDKMGEAEFDINPFLEAVTTRRLVEEGVQDGTIITTIEPNPRNCLAKESQIVWEDGKVVQNMFLKLKKVECGEVELQLSMENMLGLLKIRVHRGVNLAIRDIFSRSSDPCVVFQMGKQKLKTRVVRRSLNPEWNEELTLCISDPPLPVQLFVYDRDMTFDDKLGEAELDINPFVEAVMRQQPGGLPRGGAILKRIKPNPGNCLAQESQIVWKDGQIVQNLVLELKNVESGKVELQLYWIHIPPSNTTL</sequence>
<dbReference type="InterPro" id="IPR035892">
    <property type="entry name" value="C2_domain_sf"/>
</dbReference>
<dbReference type="AlphaFoldDB" id="A0AAE1MVM5"/>
<keyword evidence="7" id="KW-0106">Calcium</keyword>
<organism evidence="13 14">
    <name type="scientific">Acacia crassicarpa</name>
    <name type="common">northern wattle</name>
    <dbReference type="NCBI Taxonomy" id="499986"/>
    <lineage>
        <taxon>Eukaryota</taxon>
        <taxon>Viridiplantae</taxon>
        <taxon>Streptophyta</taxon>
        <taxon>Embryophyta</taxon>
        <taxon>Tracheophyta</taxon>
        <taxon>Spermatophyta</taxon>
        <taxon>Magnoliopsida</taxon>
        <taxon>eudicotyledons</taxon>
        <taxon>Gunneridae</taxon>
        <taxon>Pentapetalae</taxon>
        <taxon>rosids</taxon>
        <taxon>fabids</taxon>
        <taxon>Fabales</taxon>
        <taxon>Fabaceae</taxon>
        <taxon>Caesalpinioideae</taxon>
        <taxon>mimosoid clade</taxon>
        <taxon>Acacieae</taxon>
        <taxon>Acacia</taxon>
    </lineage>
</organism>
<dbReference type="GO" id="GO:0005634">
    <property type="term" value="C:nucleus"/>
    <property type="evidence" value="ECO:0007669"/>
    <property type="project" value="UniProtKB-SubCell"/>
</dbReference>